<dbReference type="PANTHER" id="PTHR48081">
    <property type="entry name" value="AB HYDROLASE SUPERFAMILY PROTEIN C4A8.06C"/>
    <property type="match status" value="1"/>
</dbReference>
<dbReference type="STRING" id="1223545.GS4_06_00310"/>
<name>M0QEZ7_9ACTN</name>
<dbReference type="InterPro" id="IPR013094">
    <property type="entry name" value="AB_hydrolase_3"/>
</dbReference>
<evidence type="ECO:0000313" key="6">
    <source>
        <dbReference type="Proteomes" id="UP000011666"/>
    </source>
</evidence>
<dbReference type="SUPFAM" id="SSF53474">
    <property type="entry name" value="alpha/beta-Hydrolases"/>
    <property type="match status" value="1"/>
</dbReference>
<protein>
    <submittedName>
        <fullName evidence="5">Putative esterase</fullName>
    </submittedName>
</protein>
<feature type="domain" description="Alpha/beta hydrolase fold-3" evidence="4">
    <location>
        <begin position="116"/>
        <end position="321"/>
    </location>
</feature>
<comment type="caution">
    <text evidence="5">The sequence shown here is derived from an EMBL/GenBank/DDBJ whole genome shotgun (WGS) entry which is preliminary data.</text>
</comment>
<keyword evidence="2" id="KW-0378">Hydrolase</keyword>
<dbReference type="Gene3D" id="3.40.50.1820">
    <property type="entry name" value="alpha/beta hydrolase"/>
    <property type="match status" value="1"/>
</dbReference>
<dbReference type="PROSITE" id="PS01174">
    <property type="entry name" value="LIPASE_GDXG_SER"/>
    <property type="match status" value="1"/>
</dbReference>
<dbReference type="eggNOG" id="COG0657">
    <property type="taxonomic scope" value="Bacteria"/>
</dbReference>
<dbReference type="InterPro" id="IPR029058">
    <property type="entry name" value="AB_hydrolase_fold"/>
</dbReference>
<evidence type="ECO:0000313" key="5">
    <source>
        <dbReference type="EMBL" id="GAC67185.1"/>
    </source>
</evidence>
<dbReference type="InterPro" id="IPR033140">
    <property type="entry name" value="Lipase_GDXG_put_SER_AS"/>
</dbReference>
<dbReference type="PANTHER" id="PTHR48081:SF8">
    <property type="entry name" value="ALPHA_BETA HYDROLASE FOLD-3 DOMAIN-CONTAINING PROTEIN-RELATED"/>
    <property type="match status" value="1"/>
</dbReference>
<dbReference type="InterPro" id="IPR002168">
    <property type="entry name" value="Lipase_GDXG_HIS_AS"/>
</dbReference>
<organism evidence="5 6">
    <name type="scientific">Gordonia soli NBRC 108243</name>
    <dbReference type="NCBI Taxonomy" id="1223545"/>
    <lineage>
        <taxon>Bacteria</taxon>
        <taxon>Bacillati</taxon>
        <taxon>Actinomycetota</taxon>
        <taxon>Actinomycetes</taxon>
        <taxon>Mycobacteriales</taxon>
        <taxon>Gordoniaceae</taxon>
        <taxon>Gordonia</taxon>
    </lineage>
</organism>
<dbReference type="PROSITE" id="PS01173">
    <property type="entry name" value="LIPASE_GDXG_HIS"/>
    <property type="match status" value="1"/>
</dbReference>
<dbReference type="GO" id="GO:0016787">
    <property type="term" value="F:hydrolase activity"/>
    <property type="evidence" value="ECO:0007669"/>
    <property type="project" value="UniProtKB-KW"/>
</dbReference>
<evidence type="ECO:0000259" key="4">
    <source>
        <dbReference type="Pfam" id="PF07859"/>
    </source>
</evidence>
<dbReference type="AlphaFoldDB" id="M0QEZ7"/>
<dbReference type="InterPro" id="IPR050300">
    <property type="entry name" value="GDXG_lipolytic_enzyme"/>
</dbReference>
<comment type="similarity">
    <text evidence="1">Belongs to the 'GDXG' lipolytic enzyme family.</text>
</comment>
<evidence type="ECO:0000256" key="2">
    <source>
        <dbReference type="ARBA" id="ARBA00022801"/>
    </source>
</evidence>
<sequence>MSLPLSIRAQRAFGRVAGRLPDSVLAAVGTRTRVNRDGDRLAPEMALVGRISQYVPYYDVSRGTLENSRRRIDLSAASFGPRFEPFAVEEDLVIPGPAGPIPATRYRAKVASRGLVLFFHGGGWTVGSRASHDSLVRTLAIRTGADVLSVDYRLAPAAPFPAAADDALAAWDFAVRTAPQWGLDPHRIVVAGDSAGGNLATVISQQVRDREVTPRLQVLIYPVVDLSTKRPSYHEFASGYYLDARSMDFYTDSYVPDHSLRTDPRASPMLADSLAGLAPTYIVVAGFDPLRDEGIEYARRLEEAGNDVVLDRAGTLIHGFANLTLISPGARVAVDRIGEAIADSLA</sequence>
<keyword evidence="6" id="KW-1185">Reference proteome</keyword>
<dbReference type="Pfam" id="PF07859">
    <property type="entry name" value="Abhydrolase_3"/>
    <property type="match status" value="1"/>
</dbReference>
<dbReference type="Proteomes" id="UP000011666">
    <property type="component" value="Unassembled WGS sequence"/>
</dbReference>
<proteinExistence type="inferred from homology"/>
<reference evidence="5 6" key="1">
    <citation type="submission" date="2013-01" db="EMBL/GenBank/DDBJ databases">
        <title>Whole genome shotgun sequence of Gordonia soli NBRC 108243.</title>
        <authorList>
            <person name="Isaki-Nakamura S."/>
            <person name="Hosoyama A."/>
            <person name="Tsuchikane K."/>
            <person name="Ando Y."/>
            <person name="Baba S."/>
            <person name="Ohji S."/>
            <person name="Hamada M."/>
            <person name="Tamura T."/>
            <person name="Yamazoe A."/>
            <person name="Yamazaki S."/>
            <person name="Fujita N."/>
        </authorList>
    </citation>
    <scope>NUCLEOTIDE SEQUENCE [LARGE SCALE GENOMIC DNA]</scope>
    <source>
        <strain evidence="5 6">NBRC 108243</strain>
    </source>
</reference>
<evidence type="ECO:0000256" key="3">
    <source>
        <dbReference type="PROSITE-ProRule" id="PRU10038"/>
    </source>
</evidence>
<gene>
    <name evidence="5" type="ORF">GS4_06_00310</name>
</gene>
<feature type="active site" evidence="3">
    <location>
        <position position="194"/>
    </location>
</feature>
<evidence type="ECO:0000256" key="1">
    <source>
        <dbReference type="ARBA" id="ARBA00010515"/>
    </source>
</evidence>
<dbReference type="EMBL" id="BANX01000006">
    <property type="protein sequence ID" value="GAC67185.1"/>
    <property type="molecule type" value="Genomic_DNA"/>
</dbReference>
<accession>M0QEZ7</accession>